<dbReference type="Gene3D" id="3.40.50.150">
    <property type="entry name" value="Vaccinia Virus protein VP39"/>
    <property type="match status" value="1"/>
</dbReference>
<keyword evidence="2 5" id="KW-0808">Transferase</keyword>
<dbReference type="InterPro" id="IPR029063">
    <property type="entry name" value="SAM-dependent_MTases_sf"/>
</dbReference>
<dbReference type="InterPro" id="IPR051128">
    <property type="entry name" value="EgtD_Methyltrsf_superfamily"/>
</dbReference>
<dbReference type="InterPro" id="IPR019257">
    <property type="entry name" value="MeTrfase_dom"/>
</dbReference>
<evidence type="ECO:0000259" key="4">
    <source>
        <dbReference type="Pfam" id="PF10017"/>
    </source>
</evidence>
<reference evidence="5" key="1">
    <citation type="submission" date="2020-04" db="EMBL/GenBank/DDBJ databases">
        <authorList>
            <person name="Zhang T."/>
        </authorList>
    </citation>
    <scope>NUCLEOTIDE SEQUENCE</scope>
    <source>
        <strain evidence="5">HKST-UBA02</strain>
    </source>
</reference>
<evidence type="ECO:0000313" key="6">
    <source>
        <dbReference type="Proteomes" id="UP000739538"/>
    </source>
</evidence>
<comment type="caution">
    <text evidence="5">The sequence shown here is derived from an EMBL/GenBank/DDBJ whole genome shotgun (WGS) entry which is preliminary data.</text>
</comment>
<organism evidence="5 6">
    <name type="scientific">Eiseniibacteriota bacterium</name>
    <dbReference type="NCBI Taxonomy" id="2212470"/>
    <lineage>
        <taxon>Bacteria</taxon>
        <taxon>Candidatus Eiseniibacteriota</taxon>
    </lineage>
</organism>
<protein>
    <submittedName>
        <fullName evidence="5">L-histidine N(Alpha)-methyltransferase</fullName>
        <ecNumber evidence="5">2.1.1.44</ecNumber>
    </submittedName>
</protein>
<name>A0A956SEA1_UNCEI</name>
<gene>
    <name evidence="5" type="primary">egtD</name>
    <name evidence="5" type="ORF">KDA27_16930</name>
</gene>
<evidence type="ECO:0000313" key="5">
    <source>
        <dbReference type="EMBL" id="MCA9757492.1"/>
    </source>
</evidence>
<dbReference type="Pfam" id="PF10017">
    <property type="entry name" value="Methyltransf_33"/>
    <property type="match status" value="1"/>
</dbReference>
<dbReference type="NCBIfam" id="TIGR03438">
    <property type="entry name" value="egtD_ergothio"/>
    <property type="match status" value="1"/>
</dbReference>
<reference evidence="5" key="2">
    <citation type="journal article" date="2021" name="Microbiome">
        <title>Successional dynamics and alternative stable states in a saline activated sludge microbial community over 9 years.</title>
        <authorList>
            <person name="Wang Y."/>
            <person name="Ye J."/>
            <person name="Ju F."/>
            <person name="Liu L."/>
            <person name="Boyd J.A."/>
            <person name="Deng Y."/>
            <person name="Parks D.H."/>
            <person name="Jiang X."/>
            <person name="Yin X."/>
            <person name="Woodcroft B.J."/>
            <person name="Tyson G.W."/>
            <person name="Hugenholtz P."/>
            <person name="Polz M.F."/>
            <person name="Zhang T."/>
        </authorList>
    </citation>
    <scope>NUCLEOTIDE SEQUENCE</scope>
    <source>
        <strain evidence="5">HKST-UBA02</strain>
    </source>
</reference>
<dbReference type="PANTHER" id="PTHR43397:SF1">
    <property type="entry name" value="ERGOTHIONEINE BIOSYNTHESIS PROTEIN 1"/>
    <property type="match status" value="1"/>
</dbReference>
<dbReference type="Proteomes" id="UP000739538">
    <property type="component" value="Unassembled WGS sequence"/>
</dbReference>
<evidence type="ECO:0000256" key="3">
    <source>
        <dbReference type="SAM" id="MobiDB-lite"/>
    </source>
</evidence>
<dbReference type="GO" id="GO:0032259">
    <property type="term" value="P:methylation"/>
    <property type="evidence" value="ECO:0007669"/>
    <property type="project" value="UniProtKB-KW"/>
</dbReference>
<dbReference type="InterPro" id="IPR035094">
    <property type="entry name" value="EgtD"/>
</dbReference>
<keyword evidence="1 5" id="KW-0489">Methyltransferase</keyword>
<dbReference type="EC" id="2.1.1.44" evidence="5"/>
<accession>A0A956SEA1</accession>
<evidence type="ECO:0000256" key="2">
    <source>
        <dbReference type="ARBA" id="ARBA00022679"/>
    </source>
</evidence>
<evidence type="ECO:0000256" key="1">
    <source>
        <dbReference type="ARBA" id="ARBA00022603"/>
    </source>
</evidence>
<sequence length="340" mass="37112">MTRSEGKDAASYDGAAVPTGGTSTSGEDSIGPVVRAGLMATPKSLPPFLFYDAEGSEQFEAITQLPEYYPTRVERAILEARSGEIAKLAVARAGGDLAVLELGAGTATKTELLLRALVAEQGRTHFIPADVSDAALESAEARLHQSLPEVHVHALHATHPEALAHGRGWNGPLLVVFLGSSLGNYEETKAIEMLKDIRATLGPERSLLLGTDVVKPLDVLLPAYDDAQGVTAAFNRNVLGRINRELGGRFDLERFRHVAEWNAELSCVDLFLESRTQQVVPIDDLEVEIEFAAGERIHTESSFKYDTERLDAMFAQAGLAREHEFYDPKHWFRLTLARPA</sequence>
<dbReference type="SUPFAM" id="SSF53335">
    <property type="entry name" value="S-adenosyl-L-methionine-dependent methyltransferases"/>
    <property type="match status" value="1"/>
</dbReference>
<dbReference type="PIRSF" id="PIRSF018005">
    <property type="entry name" value="UCP018005"/>
    <property type="match status" value="1"/>
</dbReference>
<feature type="region of interest" description="Disordered" evidence="3">
    <location>
        <begin position="1"/>
        <end position="29"/>
    </location>
</feature>
<dbReference type="AlphaFoldDB" id="A0A956SEA1"/>
<dbReference type="InterPro" id="IPR017804">
    <property type="entry name" value="MeTrfase_EgtD-like"/>
</dbReference>
<feature type="compositionally biased region" description="Basic and acidic residues" evidence="3">
    <location>
        <begin position="1"/>
        <end position="10"/>
    </location>
</feature>
<proteinExistence type="predicted"/>
<feature type="domain" description="Histidine-specific methyltransferase SAM-dependent" evidence="4">
    <location>
        <begin position="34"/>
        <end position="338"/>
    </location>
</feature>
<dbReference type="EMBL" id="JAGQHS010000101">
    <property type="protein sequence ID" value="MCA9757492.1"/>
    <property type="molecule type" value="Genomic_DNA"/>
</dbReference>
<dbReference type="PANTHER" id="PTHR43397">
    <property type="entry name" value="ERGOTHIONEINE BIOSYNTHESIS PROTEIN 1"/>
    <property type="match status" value="1"/>
</dbReference>
<dbReference type="GO" id="GO:0052706">
    <property type="term" value="F:L-histidine N(alpha)-methyltransferase activity"/>
    <property type="evidence" value="ECO:0007669"/>
    <property type="project" value="UniProtKB-EC"/>
</dbReference>